<proteinExistence type="predicted"/>
<keyword evidence="1" id="KW-0732">Signal</keyword>
<sequence length="200" mass="22345">MVRIVADTGDGGWGQFSDNDRGKIYGSWPNSMNMFDGFIHWSKISGRKKVILDGDFIRLNTFDTDEEKQSVISLQLMAGGPVTVADQYSTIGDNLKFYQNEEMLALNTDKFVGKPLSSSIIDAKNQIWYGQMANGDWIVGLFNRDSSAQSRSVKFADLGIKGKMKVRDLWRHADEGETDQLNVKLSAHACKIVRLTKAAN</sequence>
<dbReference type="InterPro" id="IPR013780">
    <property type="entry name" value="Glyco_hydro_b"/>
</dbReference>
<dbReference type="InterPro" id="IPR013785">
    <property type="entry name" value="Aldolase_TIM"/>
</dbReference>
<dbReference type="GO" id="GO:0033923">
    <property type="term" value="F:glucan 1,6-alpha-isomaltosidase activity"/>
    <property type="evidence" value="ECO:0007669"/>
    <property type="project" value="UniProtKB-EC"/>
</dbReference>
<dbReference type="SUPFAM" id="SSF51011">
    <property type="entry name" value="Glycosyl hydrolase domain"/>
    <property type="match status" value="1"/>
</dbReference>
<accession>A0A645FEK2</accession>
<dbReference type="PANTHER" id="PTHR11452:SF75">
    <property type="entry name" value="ALPHA-GALACTOSIDASE MEL1"/>
    <property type="match status" value="1"/>
</dbReference>
<dbReference type="InterPro" id="IPR041233">
    <property type="entry name" value="Melibiase_C"/>
</dbReference>
<reference evidence="5" key="1">
    <citation type="submission" date="2019-08" db="EMBL/GenBank/DDBJ databases">
        <authorList>
            <person name="Kucharzyk K."/>
            <person name="Murdoch R.W."/>
            <person name="Higgins S."/>
            <person name="Loffler F."/>
        </authorList>
    </citation>
    <scope>NUCLEOTIDE SEQUENCE</scope>
</reference>
<keyword evidence="2 5" id="KW-0378">Hydrolase</keyword>
<evidence type="ECO:0000313" key="5">
    <source>
        <dbReference type="EMBL" id="MPN12825.1"/>
    </source>
</evidence>
<gene>
    <name evidence="5" type="primary">imd_2</name>
    <name evidence="5" type="ORF">SDC9_160145</name>
</gene>
<dbReference type="AlphaFoldDB" id="A0A645FEK2"/>
<comment type="caution">
    <text evidence="5">The sequence shown here is derived from an EMBL/GenBank/DDBJ whole genome shotgun (WGS) entry which is preliminary data.</text>
</comment>
<dbReference type="Gene3D" id="3.20.20.70">
    <property type="entry name" value="Aldolase class I"/>
    <property type="match status" value="1"/>
</dbReference>
<protein>
    <submittedName>
        <fullName evidence="5">Isomalto-dextranase</fullName>
        <ecNumber evidence="5">3.2.1.94</ecNumber>
    </submittedName>
</protein>
<evidence type="ECO:0000256" key="2">
    <source>
        <dbReference type="ARBA" id="ARBA00022801"/>
    </source>
</evidence>
<organism evidence="5">
    <name type="scientific">bioreactor metagenome</name>
    <dbReference type="NCBI Taxonomy" id="1076179"/>
    <lineage>
        <taxon>unclassified sequences</taxon>
        <taxon>metagenomes</taxon>
        <taxon>ecological metagenomes</taxon>
    </lineage>
</organism>
<evidence type="ECO:0000256" key="3">
    <source>
        <dbReference type="ARBA" id="ARBA00023295"/>
    </source>
</evidence>
<dbReference type="PANTHER" id="PTHR11452">
    <property type="entry name" value="ALPHA-GALACTOSIDASE/ALPHA-N-ACETYLGALACTOSAMINIDASE"/>
    <property type="match status" value="1"/>
</dbReference>
<evidence type="ECO:0000256" key="1">
    <source>
        <dbReference type="ARBA" id="ARBA00022729"/>
    </source>
</evidence>
<dbReference type="EC" id="3.2.1.94" evidence="5"/>
<dbReference type="InterPro" id="IPR002241">
    <property type="entry name" value="Glyco_hydro_27"/>
</dbReference>
<dbReference type="Gene3D" id="2.60.40.1180">
    <property type="entry name" value="Golgi alpha-mannosidase II"/>
    <property type="match status" value="1"/>
</dbReference>
<dbReference type="EMBL" id="VSSQ01059244">
    <property type="protein sequence ID" value="MPN12825.1"/>
    <property type="molecule type" value="Genomic_DNA"/>
</dbReference>
<name>A0A645FEK2_9ZZZZ</name>
<dbReference type="GO" id="GO:0005975">
    <property type="term" value="P:carbohydrate metabolic process"/>
    <property type="evidence" value="ECO:0007669"/>
    <property type="project" value="InterPro"/>
</dbReference>
<keyword evidence="3 5" id="KW-0326">Glycosidase</keyword>
<evidence type="ECO:0000259" key="4">
    <source>
        <dbReference type="Pfam" id="PF17801"/>
    </source>
</evidence>
<feature type="domain" description="Alpha galactosidase C-terminal" evidence="4">
    <location>
        <begin position="124"/>
        <end position="195"/>
    </location>
</feature>
<dbReference type="Pfam" id="PF17801">
    <property type="entry name" value="Melibiase_C"/>
    <property type="match status" value="1"/>
</dbReference>